<proteinExistence type="inferred from homology"/>
<feature type="domain" description="N-acetyltransferase" evidence="4">
    <location>
        <begin position="1"/>
        <end position="164"/>
    </location>
</feature>
<sequence length="173" mass="18589">MTLRPGWREDAPALAAAMAHETVVRMLSRAPWPYRLDDAEAFLALPSRIDEPTFLIFEHVGGNAVLVGGIGVHRDETGERELGYWLTPAAWGHGLMTEAAGAVVTTLAESLRLTRLVSGHYLDNPASGRVLAKLGFVATGEVRTRQSVARGAEVGCVMMEWRAPASEAQAIAA</sequence>
<evidence type="ECO:0000259" key="4">
    <source>
        <dbReference type="PROSITE" id="PS51186"/>
    </source>
</evidence>
<evidence type="ECO:0000256" key="3">
    <source>
        <dbReference type="ARBA" id="ARBA00038502"/>
    </source>
</evidence>
<reference evidence="5 6" key="1">
    <citation type="journal article" date="2018" name="Nat. Biotechnol.">
        <title>A standardized bacterial taxonomy based on genome phylogeny substantially revises the tree of life.</title>
        <authorList>
            <person name="Parks D.H."/>
            <person name="Chuvochina M."/>
            <person name="Waite D.W."/>
            <person name="Rinke C."/>
            <person name="Skarshewski A."/>
            <person name="Chaumeil P.A."/>
            <person name="Hugenholtz P."/>
        </authorList>
    </citation>
    <scope>NUCLEOTIDE SEQUENCE [LARGE SCALE GENOMIC DNA]</scope>
    <source>
        <strain evidence="5">UBA9015</strain>
    </source>
</reference>
<dbReference type="Proteomes" id="UP000262699">
    <property type="component" value="Unassembled WGS sequence"/>
</dbReference>
<dbReference type="InterPro" id="IPR000182">
    <property type="entry name" value="GNAT_dom"/>
</dbReference>
<comment type="similarity">
    <text evidence="3">Belongs to the acetyltransferase family. RimJ subfamily.</text>
</comment>
<dbReference type="SUPFAM" id="SSF55729">
    <property type="entry name" value="Acyl-CoA N-acyltransferases (Nat)"/>
    <property type="match status" value="1"/>
</dbReference>
<dbReference type="InterPro" id="IPR051531">
    <property type="entry name" value="N-acetyltransferase"/>
</dbReference>
<organism evidence="5 6">
    <name type="scientific">Sphingomonas bacterium</name>
    <dbReference type="NCBI Taxonomy" id="1895847"/>
    <lineage>
        <taxon>Bacteria</taxon>
        <taxon>Pseudomonadati</taxon>
        <taxon>Pseudomonadota</taxon>
        <taxon>Alphaproteobacteria</taxon>
        <taxon>Sphingomonadales</taxon>
        <taxon>Sphingomonadaceae</taxon>
        <taxon>Sphingomonas</taxon>
    </lineage>
</organism>
<dbReference type="PANTHER" id="PTHR43792:SF8">
    <property type="entry name" value="[RIBOSOMAL PROTEIN US5]-ALANINE N-ACETYLTRANSFERASE"/>
    <property type="match status" value="1"/>
</dbReference>
<gene>
    <name evidence="5" type="ORF">DEP91_09725</name>
</gene>
<keyword evidence="2" id="KW-0012">Acyltransferase</keyword>
<dbReference type="AlphaFoldDB" id="A0A3D0WCG2"/>
<evidence type="ECO:0000313" key="6">
    <source>
        <dbReference type="Proteomes" id="UP000262699"/>
    </source>
</evidence>
<dbReference type="Gene3D" id="3.40.630.30">
    <property type="match status" value="1"/>
</dbReference>
<comment type="caution">
    <text evidence="5">The sequence shown here is derived from an EMBL/GenBank/DDBJ whole genome shotgun (WGS) entry which is preliminary data.</text>
</comment>
<evidence type="ECO:0000256" key="2">
    <source>
        <dbReference type="ARBA" id="ARBA00023315"/>
    </source>
</evidence>
<name>A0A3D0WCG2_9SPHN</name>
<protein>
    <submittedName>
        <fullName evidence="5">GNAT family N-acetyltransferase</fullName>
    </submittedName>
</protein>
<evidence type="ECO:0000313" key="5">
    <source>
        <dbReference type="EMBL" id="HCB76435.1"/>
    </source>
</evidence>
<dbReference type="EMBL" id="DOYJ01000266">
    <property type="protein sequence ID" value="HCB76435.1"/>
    <property type="molecule type" value="Genomic_DNA"/>
</dbReference>
<dbReference type="PANTHER" id="PTHR43792">
    <property type="entry name" value="GNAT FAMILY, PUTATIVE (AFU_ORTHOLOGUE AFUA_3G00765)-RELATED-RELATED"/>
    <property type="match status" value="1"/>
</dbReference>
<dbReference type="GO" id="GO:0016747">
    <property type="term" value="F:acyltransferase activity, transferring groups other than amino-acyl groups"/>
    <property type="evidence" value="ECO:0007669"/>
    <property type="project" value="InterPro"/>
</dbReference>
<dbReference type="InterPro" id="IPR016181">
    <property type="entry name" value="Acyl_CoA_acyltransferase"/>
</dbReference>
<dbReference type="Pfam" id="PF13302">
    <property type="entry name" value="Acetyltransf_3"/>
    <property type="match status" value="1"/>
</dbReference>
<dbReference type="PROSITE" id="PS51186">
    <property type="entry name" value="GNAT"/>
    <property type="match status" value="1"/>
</dbReference>
<evidence type="ECO:0000256" key="1">
    <source>
        <dbReference type="ARBA" id="ARBA00022679"/>
    </source>
</evidence>
<accession>A0A3D0WCG2</accession>
<keyword evidence="1 5" id="KW-0808">Transferase</keyword>